<dbReference type="RefSeq" id="WP_034382926.1">
    <property type="nucleotide sequence ID" value="NZ_AWTN01000129.1"/>
</dbReference>
<reference evidence="1 2" key="1">
    <citation type="submission" date="2013-09" db="EMBL/GenBank/DDBJ databases">
        <title>High correlation between genotypes and phenotypes of environmental bacteria Comamonas testosteroni strains.</title>
        <authorList>
            <person name="Liu L."/>
            <person name="Zhu W."/>
            <person name="Xia X."/>
            <person name="Xu B."/>
            <person name="Luo M."/>
            <person name="Wang G."/>
        </authorList>
    </citation>
    <scope>NUCLEOTIDE SEQUENCE [LARGE SCALE GENOMIC DNA]</scope>
    <source>
        <strain evidence="1 2">JL14</strain>
    </source>
</reference>
<name>A0A0E3B8W3_9BURK</name>
<accession>A0A0E3B8W3</accession>
<organism evidence="1 2">
    <name type="scientific">Comamonas thiooxydans</name>
    <dbReference type="NCBI Taxonomy" id="363952"/>
    <lineage>
        <taxon>Bacteria</taxon>
        <taxon>Pseudomonadati</taxon>
        <taxon>Pseudomonadota</taxon>
        <taxon>Betaproteobacteria</taxon>
        <taxon>Burkholderiales</taxon>
        <taxon>Comamonadaceae</taxon>
        <taxon>Comamonas</taxon>
    </lineage>
</organism>
<dbReference type="AlphaFoldDB" id="A0A0E3B8W3"/>
<dbReference type="InterPro" id="IPR058915">
    <property type="entry name" value="AcrVA2-like"/>
</dbReference>
<protein>
    <submittedName>
        <fullName evidence="1">Uncharacterized protein</fullName>
    </submittedName>
</protein>
<evidence type="ECO:0000313" key="1">
    <source>
        <dbReference type="EMBL" id="KGG84410.1"/>
    </source>
</evidence>
<sequence>MQIKINRRSAYAPIRYEATRPFAVPISKAYVAASKRGEEARIAFVKRQLLPLLRTAAANLGREQGPGPLQSEAVNIQVFGSYVDSGKVIFDLSKTLTQSLLITDAESIPCGELPFPADCFYLHFGNDIGLSDDGFDIEGAFVKRLEDRMLIDLVPHGFGQPHFLALPMGESFVGAPVLLDDPTKPVSQSLTDSIANVLAMNAKIFEEMAEIESQLERQYGQVVKVPSPVEQLAEKGPLLQKALTLIVNAMFYLAAEPDDVAEDWGRETPKEALEKLQAAQKPGEIRTLENTLRKAGYSKVRLVGRRFAQSIAAQQIQEASASGKTLAVHFRRGHFRRQPYGPERALRKTIFVAPVLVNAGSGGEPQGRIYEVPAPK</sequence>
<proteinExistence type="predicted"/>
<comment type="caution">
    <text evidence="1">The sequence shown here is derived from an EMBL/GenBank/DDBJ whole genome shotgun (WGS) entry which is preliminary data.</text>
</comment>
<dbReference type="Pfam" id="PF26125">
    <property type="entry name" value="AcrVA2-like"/>
    <property type="match status" value="1"/>
</dbReference>
<dbReference type="Proteomes" id="UP000029567">
    <property type="component" value="Unassembled WGS sequence"/>
</dbReference>
<gene>
    <name evidence="1" type="ORF">P245_24365</name>
</gene>
<evidence type="ECO:0000313" key="2">
    <source>
        <dbReference type="Proteomes" id="UP000029567"/>
    </source>
</evidence>
<dbReference type="EMBL" id="AWTN01000129">
    <property type="protein sequence ID" value="KGG84410.1"/>
    <property type="molecule type" value="Genomic_DNA"/>
</dbReference>